<dbReference type="PROSITE" id="PS50173">
    <property type="entry name" value="UMUC"/>
    <property type="match status" value="1"/>
</dbReference>
<dbReference type="InterPro" id="IPR043128">
    <property type="entry name" value="Rev_trsase/Diguanyl_cyclase"/>
</dbReference>
<comment type="subcellular location">
    <subcellularLocation>
        <location evidence="6">Cytoplasm</location>
    </subcellularLocation>
</comment>
<evidence type="ECO:0000256" key="4">
    <source>
        <dbReference type="ARBA" id="ARBA00022763"/>
    </source>
</evidence>
<dbReference type="InterPro" id="IPR036775">
    <property type="entry name" value="DNA_pol_Y-fam_lit_finger_sf"/>
</dbReference>
<dbReference type="NCBIfam" id="NF002492">
    <property type="entry name" value="PRK01810.1"/>
    <property type="match status" value="1"/>
</dbReference>
<evidence type="ECO:0000256" key="7">
    <source>
        <dbReference type="SAM" id="MobiDB-lite"/>
    </source>
</evidence>
<feature type="domain" description="UmuC" evidence="8">
    <location>
        <begin position="12"/>
        <end position="193"/>
    </location>
</feature>
<feature type="region of interest" description="Disordered" evidence="7">
    <location>
        <begin position="389"/>
        <end position="417"/>
    </location>
</feature>
<proteinExistence type="inferred from homology"/>
<comment type="catalytic activity">
    <reaction evidence="6">
        <text>DNA(n) + a 2'-deoxyribonucleoside 5'-triphosphate = DNA(n+1) + diphosphate</text>
        <dbReference type="Rhea" id="RHEA:22508"/>
        <dbReference type="Rhea" id="RHEA-COMP:17339"/>
        <dbReference type="Rhea" id="RHEA-COMP:17340"/>
        <dbReference type="ChEBI" id="CHEBI:33019"/>
        <dbReference type="ChEBI" id="CHEBI:61560"/>
        <dbReference type="ChEBI" id="CHEBI:173112"/>
        <dbReference type="EC" id="2.7.7.7"/>
    </reaction>
</comment>
<keyword evidence="2 6" id="KW-0515">Mutator protein</keyword>
<dbReference type="InterPro" id="IPR017961">
    <property type="entry name" value="DNA_pol_Y-fam_little_finger"/>
</dbReference>
<comment type="subunit">
    <text evidence="6">Monomer.</text>
</comment>
<keyword evidence="6" id="KW-0235">DNA replication</keyword>
<keyword evidence="4 6" id="KW-0227">DNA damage</keyword>
<comment type="caution">
    <text evidence="9">The sequence shown here is derived from an EMBL/GenBank/DDBJ whole genome shotgun (WGS) entry which is preliminary data.</text>
</comment>
<feature type="site" description="Substrate discrimination" evidence="6">
    <location>
        <position position="21"/>
    </location>
</feature>
<evidence type="ECO:0000313" key="9">
    <source>
        <dbReference type="EMBL" id="MBM7584538.1"/>
    </source>
</evidence>
<sequence length="417" mass="47452">MNSYYPKKGRVILHVDMNSFYASVEMAFDPTLKGKPLAIAGNPEERKGIIVTCSYEARKFGVRTTMPLWEAKKLCSQLIIMRPNFDRYRAASKGMFDILRQYSDLVEPVSIDEGYMDISEGAEMGTPIEIAQSIQNQIERELDLPCSIGIAPNKFLAKTASDMKKPMGITVLRKRDIPQILWPRDVVEMHGIGQKTAQKLYTIGVKTISDLAHKEDLQLKSTLGINGIRLKKRANGEDTRPVDPDSIYDFKSVGNSTTLPKDSTNQKELLNVIHTLSTKVASRLKNKGMMATTIQVMIRFKNRKTITRSKKVKNPVQLDQSIFEEAKQLFLKHWNGDSIRLLGVTGQDLIEKEDAVEQLDLFSYEKAAEKEPLYDTISRLQKKYGKKMIKKGMAQSEPNKRENQYDTSFNKDFLRED</sequence>
<feature type="binding site" evidence="6">
    <location>
        <position position="112"/>
    </location>
    <ligand>
        <name>Mg(2+)</name>
        <dbReference type="ChEBI" id="CHEBI:18420"/>
    </ligand>
</feature>
<organism evidence="9 10">
    <name type="scientific">Rossellomorea pakistanensis</name>
    <dbReference type="NCBI Taxonomy" id="992288"/>
    <lineage>
        <taxon>Bacteria</taxon>
        <taxon>Bacillati</taxon>
        <taxon>Bacillota</taxon>
        <taxon>Bacilli</taxon>
        <taxon>Bacillales</taxon>
        <taxon>Bacillaceae</taxon>
        <taxon>Rossellomorea</taxon>
    </lineage>
</organism>
<dbReference type="GO" id="GO:0003887">
    <property type="term" value="F:DNA-directed DNA polymerase activity"/>
    <property type="evidence" value="ECO:0007669"/>
    <property type="project" value="UniProtKB-EC"/>
</dbReference>
<keyword evidence="6" id="KW-0234">DNA repair</keyword>
<evidence type="ECO:0000256" key="6">
    <source>
        <dbReference type="HAMAP-Rule" id="MF_01113"/>
    </source>
</evidence>
<keyword evidence="5 6" id="KW-0239">DNA-directed DNA polymerase</keyword>
<comment type="cofactor">
    <cofactor evidence="6">
        <name>Mg(2+)</name>
        <dbReference type="ChEBI" id="CHEBI:18420"/>
    </cofactor>
    <text evidence="6">Binds 2 magnesium ions per subunit.</text>
</comment>
<keyword evidence="6" id="KW-0238">DNA-binding</keyword>
<dbReference type="Gene3D" id="3.30.1490.100">
    <property type="entry name" value="DNA polymerase, Y-family, little finger domain"/>
    <property type="match status" value="1"/>
</dbReference>
<dbReference type="PANTHER" id="PTHR11076">
    <property type="entry name" value="DNA REPAIR POLYMERASE UMUC / TRANSFERASE FAMILY MEMBER"/>
    <property type="match status" value="1"/>
</dbReference>
<name>A0ABS2N9K3_9BACI</name>
<dbReference type="InterPro" id="IPR022880">
    <property type="entry name" value="DNApol_IV"/>
</dbReference>
<reference evidence="9 10" key="1">
    <citation type="submission" date="2021-01" db="EMBL/GenBank/DDBJ databases">
        <title>Genomic Encyclopedia of Type Strains, Phase IV (KMG-IV): sequencing the most valuable type-strain genomes for metagenomic binning, comparative biology and taxonomic classification.</title>
        <authorList>
            <person name="Goeker M."/>
        </authorList>
    </citation>
    <scope>NUCLEOTIDE SEQUENCE [LARGE SCALE GENOMIC DNA]</scope>
    <source>
        <strain evidence="9 10">DSM 24834</strain>
    </source>
</reference>
<dbReference type="HAMAP" id="MF_01113">
    <property type="entry name" value="DNApol_IV"/>
    <property type="match status" value="1"/>
</dbReference>
<dbReference type="Pfam" id="PF11799">
    <property type="entry name" value="IMS_C"/>
    <property type="match status" value="1"/>
</dbReference>
<dbReference type="NCBIfam" id="NF002677">
    <property type="entry name" value="PRK02406.1"/>
    <property type="match status" value="1"/>
</dbReference>
<dbReference type="InterPro" id="IPR001126">
    <property type="entry name" value="UmuC"/>
</dbReference>
<dbReference type="Proteomes" id="UP001646157">
    <property type="component" value="Unassembled WGS sequence"/>
</dbReference>
<dbReference type="Gene3D" id="3.30.70.270">
    <property type="match status" value="1"/>
</dbReference>
<dbReference type="SUPFAM" id="SSF56672">
    <property type="entry name" value="DNA/RNA polymerases"/>
    <property type="match status" value="1"/>
</dbReference>
<comment type="similarity">
    <text evidence="1 6">Belongs to the DNA polymerase type-Y family.</text>
</comment>
<dbReference type="SUPFAM" id="SSF100879">
    <property type="entry name" value="Lesion bypass DNA polymerase (Y-family), little finger domain"/>
    <property type="match status" value="1"/>
</dbReference>
<evidence type="ECO:0000256" key="1">
    <source>
        <dbReference type="ARBA" id="ARBA00010945"/>
    </source>
</evidence>
<dbReference type="Pfam" id="PF11798">
    <property type="entry name" value="IMS_HHH"/>
    <property type="match status" value="1"/>
</dbReference>
<evidence type="ECO:0000313" key="10">
    <source>
        <dbReference type="Proteomes" id="UP001646157"/>
    </source>
</evidence>
<keyword evidence="6" id="KW-0963">Cytoplasm</keyword>
<dbReference type="PANTHER" id="PTHR11076:SF33">
    <property type="entry name" value="DNA POLYMERASE KAPPA"/>
    <property type="match status" value="1"/>
</dbReference>
<keyword evidence="6" id="KW-0479">Metal-binding</keyword>
<dbReference type="CDD" id="cd03586">
    <property type="entry name" value="PolY_Pol_IV_kappa"/>
    <property type="match status" value="1"/>
</dbReference>
<feature type="binding site" evidence="6">
    <location>
        <position position="16"/>
    </location>
    <ligand>
        <name>Mg(2+)</name>
        <dbReference type="ChEBI" id="CHEBI:18420"/>
    </ligand>
</feature>
<evidence type="ECO:0000256" key="3">
    <source>
        <dbReference type="ARBA" id="ARBA00022695"/>
    </source>
</evidence>
<dbReference type="Gene3D" id="3.40.1170.60">
    <property type="match status" value="1"/>
</dbReference>
<keyword evidence="10" id="KW-1185">Reference proteome</keyword>
<dbReference type="InterPro" id="IPR050116">
    <property type="entry name" value="DNA_polymerase-Y"/>
</dbReference>
<dbReference type="EC" id="2.7.7.7" evidence="6"/>
<dbReference type="InterPro" id="IPR024728">
    <property type="entry name" value="PolY_HhH_motif"/>
</dbReference>
<dbReference type="InterPro" id="IPR043502">
    <property type="entry name" value="DNA/RNA_pol_sf"/>
</dbReference>
<evidence type="ECO:0000256" key="2">
    <source>
        <dbReference type="ARBA" id="ARBA00022457"/>
    </source>
</evidence>
<evidence type="ECO:0000256" key="5">
    <source>
        <dbReference type="ARBA" id="ARBA00022932"/>
    </source>
</evidence>
<comment type="function">
    <text evidence="6">Poorly processive, error-prone DNA polymerase involved in untargeted mutagenesis. Copies undamaged DNA at stalled replication forks, which arise in vivo from mismatched or misaligned primer ends. These misaligned primers can be extended by PolIV. Exhibits no 3'-5' exonuclease (proofreading) activity. May be involved in translesional synthesis, in conjunction with the beta clamp from PolIII.</text>
</comment>
<feature type="active site" evidence="6">
    <location>
        <position position="113"/>
    </location>
</feature>
<dbReference type="Pfam" id="PF00817">
    <property type="entry name" value="IMS"/>
    <property type="match status" value="1"/>
</dbReference>
<dbReference type="EMBL" id="JAFBDZ010000001">
    <property type="protein sequence ID" value="MBM7584538.1"/>
    <property type="molecule type" value="Genomic_DNA"/>
</dbReference>
<gene>
    <name evidence="6" type="primary">dinB</name>
    <name evidence="9" type="ORF">JOC86_001075</name>
</gene>
<keyword evidence="6" id="KW-0460">Magnesium</keyword>
<protein>
    <recommendedName>
        <fullName evidence="6">DNA polymerase IV</fullName>
        <shortName evidence="6">Pol IV</shortName>
        <ecNumber evidence="6">2.7.7.7</ecNumber>
    </recommendedName>
</protein>
<keyword evidence="3 6" id="KW-0548">Nucleotidyltransferase</keyword>
<dbReference type="RefSeq" id="WP_205168677.1">
    <property type="nucleotide sequence ID" value="NZ_JAFBDZ010000001.1"/>
</dbReference>
<accession>A0ABS2N9K3</accession>
<evidence type="ECO:0000259" key="8">
    <source>
        <dbReference type="PROSITE" id="PS50173"/>
    </source>
</evidence>
<dbReference type="Gene3D" id="1.10.150.20">
    <property type="entry name" value="5' to 3' exonuclease, C-terminal subdomain"/>
    <property type="match status" value="1"/>
</dbReference>
<keyword evidence="6 9" id="KW-0808">Transferase</keyword>